<dbReference type="InterPro" id="IPR036676">
    <property type="entry name" value="PurM-like_C_sf"/>
</dbReference>
<dbReference type="EMBL" id="MHLB01000010">
    <property type="protein sequence ID" value="OGZ02515.1"/>
    <property type="molecule type" value="Genomic_DNA"/>
</dbReference>
<feature type="domain" description="Phosphoribosylformylglycinamidine synthase linker" evidence="10">
    <location>
        <begin position="219"/>
        <end position="258"/>
    </location>
</feature>
<proteinExistence type="inferred from homology"/>
<keyword evidence="7" id="KW-0460">Magnesium</keyword>
<evidence type="ECO:0000256" key="6">
    <source>
        <dbReference type="ARBA" id="ARBA00022840"/>
    </source>
</evidence>
<dbReference type="SUPFAM" id="SSF56042">
    <property type="entry name" value="PurM C-terminal domain-like"/>
    <property type="match status" value="1"/>
</dbReference>
<dbReference type="HAMAP" id="MF_00420">
    <property type="entry name" value="PurL_2"/>
    <property type="match status" value="1"/>
</dbReference>
<dbReference type="SUPFAM" id="SSF55326">
    <property type="entry name" value="PurM N-terminal domain-like"/>
    <property type="match status" value="2"/>
</dbReference>
<dbReference type="AlphaFoldDB" id="A0A1G2CMA9"/>
<keyword evidence="2" id="KW-0436">Ligase</keyword>
<dbReference type="GO" id="GO:0005524">
    <property type="term" value="F:ATP binding"/>
    <property type="evidence" value="ECO:0007669"/>
    <property type="project" value="UniProtKB-KW"/>
</dbReference>
<evidence type="ECO:0000259" key="8">
    <source>
        <dbReference type="Pfam" id="PF00586"/>
    </source>
</evidence>
<evidence type="ECO:0000256" key="4">
    <source>
        <dbReference type="ARBA" id="ARBA00022741"/>
    </source>
</evidence>
<keyword evidence="4" id="KW-0547">Nucleotide-binding</keyword>
<feature type="non-terminal residue" evidence="11">
    <location>
        <position position="767"/>
    </location>
</feature>
<protein>
    <submittedName>
        <fullName evidence="11">Phosphoribosylformylglycinamidine synthase</fullName>
    </submittedName>
</protein>
<gene>
    <name evidence="11" type="ORF">A2946_00720</name>
</gene>
<evidence type="ECO:0000259" key="10">
    <source>
        <dbReference type="Pfam" id="PF18072"/>
    </source>
</evidence>
<keyword evidence="1" id="KW-0963">Cytoplasm</keyword>
<keyword evidence="6" id="KW-0067">ATP-binding</keyword>
<sequence>MVARIEVAYKIPDTRAKVKLRRLEELGFKGKIKSAALTDAYVVDANLTQRDLRKAAQAFQNPLVEKAAINQPQSPARFSWAIETGYLPGVTDNVGATAKETIEDVLGKKFKNGQGVYRSQVLFLTGKLSEDDAKRIALTLYNPLIERAEIKSFKKFMRDGGMGARVPKVSLPAYARGFGEARRENISADLVDLEVSDDELARIGKEGVLNRDGVRGGPLALDLQAMRAIRDYFRAKRRKPTDIEIESLAQTWSEHCKHTIFANPIDDIKEGIYRTYIKAATNVIRTLRRAQGKKDFCVSVFTDNSGAIAFDKEYLVTHKVETHNSPSALDPFGGAITGIVGVNRDTIGFGLGAKPVANLYGFCLADPKDETVLYRDSARKNKMLSARRIMDGVIQGINTGGNCSGIPTPQGFLFFDKRYRGKPLVFAGTVGLIPRKVGGKPSYVKQARAGDYIVMAGGRVGQDGIHGATFSSEVMDSGSPATAVQIGDPITQKKMSDALIKEVRDRGWYHSITDNGAGGLSCSVAEMAKESGGCLVHLEKVPLKYPGLQPWQTWISESQERMTLAVPKAKWKKLSALLAKRGVEATVIGEFTASGNAIVKYRGKTIMDIGLEFLHNGLPRRQLTTRCPAPTLLARMNNEYNRILPEYSSDIRSDSFSIRAILRMLARVNIASYEFLSCQYDHEVQAGSVLKPLQGRGRVNADASVLRPVLNSQKGIVLSSGIAPSYSEIDAYHMAASAIDTAVRSAVAAGADIDYLALLDNFCWCSS</sequence>
<keyword evidence="5" id="KW-0658">Purine biosynthesis</keyword>
<evidence type="ECO:0000256" key="2">
    <source>
        <dbReference type="ARBA" id="ARBA00022598"/>
    </source>
</evidence>
<comment type="caution">
    <text evidence="11">The sequence shown here is derived from an EMBL/GenBank/DDBJ whole genome shotgun (WGS) entry which is preliminary data.</text>
</comment>
<dbReference type="PANTHER" id="PTHR43555">
    <property type="entry name" value="PHOSPHORIBOSYLFORMYLGLYCINAMIDINE SYNTHASE SUBUNIT PURL"/>
    <property type="match status" value="1"/>
</dbReference>
<evidence type="ECO:0000256" key="5">
    <source>
        <dbReference type="ARBA" id="ARBA00022755"/>
    </source>
</evidence>
<dbReference type="InterPro" id="IPR016188">
    <property type="entry name" value="PurM-like_N"/>
</dbReference>
<evidence type="ECO:0000313" key="12">
    <source>
        <dbReference type="Proteomes" id="UP000178348"/>
    </source>
</evidence>
<dbReference type="Proteomes" id="UP000178348">
    <property type="component" value="Unassembled WGS sequence"/>
</dbReference>
<dbReference type="GO" id="GO:0006189">
    <property type="term" value="P:'de novo' IMP biosynthetic process"/>
    <property type="evidence" value="ECO:0007669"/>
    <property type="project" value="InterPro"/>
</dbReference>
<dbReference type="InterPro" id="IPR036921">
    <property type="entry name" value="PurM-like_N_sf"/>
</dbReference>
<dbReference type="Pfam" id="PF00586">
    <property type="entry name" value="AIRS"/>
    <property type="match status" value="1"/>
</dbReference>
<dbReference type="Pfam" id="PF18072">
    <property type="entry name" value="FGAR-AT_linker"/>
    <property type="match status" value="1"/>
</dbReference>
<accession>A0A1G2CMA9</accession>
<dbReference type="Gene3D" id="3.90.650.10">
    <property type="entry name" value="PurM-like C-terminal domain"/>
    <property type="match status" value="1"/>
</dbReference>
<reference evidence="11 12" key="1">
    <citation type="journal article" date="2016" name="Nat. Commun.">
        <title>Thousands of microbial genomes shed light on interconnected biogeochemical processes in an aquifer system.</title>
        <authorList>
            <person name="Anantharaman K."/>
            <person name="Brown C.T."/>
            <person name="Hug L.A."/>
            <person name="Sharon I."/>
            <person name="Castelle C.J."/>
            <person name="Probst A.J."/>
            <person name="Thomas B.C."/>
            <person name="Singh A."/>
            <person name="Wilkins M.J."/>
            <person name="Karaoz U."/>
            <person name="Brodie E.L."/>
            <person name="Williams K.H."/>
            <person name="Hubbard S.S."/>
            <person name="Banfield J.F."/>
        </authorList>
    </citation>
    <scope>NUCLEOTIDE SEQUENCE [LARGE SCALE GENOMIC DNA]</scope>
</reference>
<dbReference type="InterPro" id="IPR010074">
    <property type="entry name" value="PRibForGlyAmidine_synth_PurL"/>
</dbReference>
<dbReference type="InterPro" id="IPR041609">
    <property type="entry name" value="PurL_linker"/>
</dbReference>
<evidence type="ECO:0000259" key="9">
    <source>
        <dbReference type="Pfam" id="PF02769"/>
    </source>
</evidence>
<dbReference type="CDD" id="cd02203">
    <property type="entry name" value="PurL_repeat1"/>
    <property type="match status" value="1"/>
</dbReference>
<dbReference type="GO" id="GO:0004642">
    <property type="term" value="F:phosphoribosylformylglycinamidine synthase activity"/>
    <property type="evidence" value="ECO:0007669"/>
    <property type="project" value="InterPro"/>
</dbReference>
<evidence type="ECO:0000256" key="7">
    <source>
        <dbReference type="ARBA" id="ARBA00022842"/>
    </source>
</evidence>
<evidence type="ECO:0000313" key="11">
    <source>
        <dbReference type="EMBL" id="OGZ02515.1"/>
    </source>
</evidence>
<organism evidence="11 12">
    <name type="scientific">Candidatus Liptonbacteria bacterium RIFCSPLOWO2_01_FULL_53_13</name>
    <dbReference type="NCBI Taxonomy" id="1798651"/>
    <lineage>
        <taxon>Bacteria</taxon>
        <taxon>Candidatus Liptoniibacteriota</taxon>
    </lineage>
</organism>
<keyword evidence="3" id="KW-0479">Metal-binding</keyword>
<dbReference type="GO" id="GO:0046872">
    <property type="term" value="F:metal ion binding"/>
    <property type="evidence" value="ECO:0007669"/>
    <property type="project" value="UniProtKB-KW"/>
</dbReference>
<evidence type="ECO:0000256" key="1">
    <source>
        <dbReference type="ARBA" id="ARBA00022490"/>
    </source>
</evidence>
<dbReference type="InterPro" id="IPR036604">
    <property type="entry name" value="PurS-like_sf"/>
</dbReference>
<dbReference type="InterPro" id="IPR010918">
    <property type="entry name" value="PurM-like_C_dom"/>
</dbReference>
<evidence type="ECO:0000256" key="3">
    <source>
        <dbReference type="ARBA" id="ARBA00022723"/>
    </source>
</evidence>
<feature type="domain" description="PurM-like C-terminal" evidence="9">
    <location>
        <begin position="448"/>
        <end position="600"/>
    </location>
</feature>
<name>A0A1G2CMA9_9BACT</name>
<dbReference type="Gene3D" id="3.30.1330.10">
    <property type="entry name" value="PurM-like, N-terminal domain"/>
    <property type="match status" value="2"/>
</dbReference>
<feature type="domain" description="PurM-like N-terminal" evidence="8">
    <location>
        <begin position="303"/>
        <end position="433"/>
    </location>
</feature>
<dbReference type="Gene3D" id="3.30.1280.10">
    <property type="entry name" value="Phosphoribosylformylglycinamidine synthase subunit PurS"/>
    <property type="match status" value="1"/>
</dbReference>
<dbReference type="Pfam" id="PF02769">
    <property type="entry name" value="AIRS_C"/>
    <property type="match status" value="1"/>
</dbReference>
<dbReference type="PANTHER" id="PTHR43555:SF1">
    <property type="entry name" value="PHOSPHORIBOSYLFORMYLGLYCINAMIDINE SYNTHASE SUBUNIT PURL"/>
    <property type="match status" value="1"/>
</dbReference>